<dbReference type="RefSeq" id="WP_163291428.1">
    <property type="nucleotide sequence ID" value="NZ_JAAGWY010000005.1"/>
</dbReference>
<accession>A0A6L9Y372</accession>
<dbReference type="Proteomes" id="UP000474967">
    <property type="component" value="Unassembled WGS sequence"/>
</dbReference>
<dbReference type="GO" id="GO:0016773">
    <property type="term" value="F:phosphotransferase activity, alcohol group as acceptor"/>
    <property type="evidence" value="ECO:0007669"/>
    <property type="project" value="InterPro"/>
</dbReference>
<dbReference type="GO" id="GO:0019748">
    <property type="term" value="P:secondary metabolic process"/>
    <property type="evidence" value="ECO:0007669"/>
    <property type="project" value="InterPro"/>
</dbReference>
<reference evidence="1 2" key="1">
    <citation type="journal article" date="2014" name="J. Microbiol.">
        <title>Diaminobutyricibacter tongyongensis gen. nov., sp. nov. and Homoserinibacter gongjuensis gen. nov., sp. nov. belong to the family Microbacteriaceae.</title>
        <authorList>
            <person name="Kim S.J."/>
            <person name="Ahn J.H."/>
            <person name="Weon H.Y."/>
            <person name="Hamada M."/>
            <person name="Suzuki K."/>
            <person name="Kwon S.W."/>
        </authorList>
    </citation>
    <scope>NUCLEOTIDE SEQUENCE [LARGE SCALE GENOMIC DNA]</scope>
    <source>
        <strain evidence="1 2">NBRC 108724</strain>
    </source>
</reference>
<dbReference type="SUPFAM" id="SSF56112">
    <property type="entry name" value="Protein kinase-like (PK-like)"/>
    <property type="match status" value="1"/>
</dbReference>
<keyword evidence="2" id="KW-1185">Reference proteome</keyword>
<dbReference type="AlphaFoldDB" id="A0A6L9Y372"/>
<proteinExistence type="predicted"/>
<name>A0A6L9Y372_9MICO</name>
<sequence>MHVQHDAPTGADALLAPYLRRWELISDGPSFTTATSVLLPVISRGRAAILKVATEREEELGGHLMVWWNGRGSARVYEHDGPAIVLERAQGTRSLTTMAAAGMALDDTATRVLCTVASTLHAVGGEPPDGLVGLDRWFQELFVHAETRGGFFAGAASVARDLIGDQREQVVLHGDVHHGNVLDFGADGWAAIDPKHVTGDRAFDFANIFCNPDARIALAPGRLERQLAIVCEQTGIERERMTAWIVAWCGLSAAWGERSDGDAGHALEVGLIAERMLGRSSG</sequence>
<dbReference type="InterPro" id="IPR011009">
    <property type="entry name" value="Kinase-like_dom_sf"/>
</dbReference>
<protein>
    <submittedName>
        <fullName evidence="1">APH(6) family putative aminoglycoside O-phosphotransferase</fullName>
    </submittedName>
</protein>
<evidence type="ECO:0000313" key="1">
    <source>
        <dbReference type="EMBL" id="NEN07955.1"/>
    </source>
</evidence>
<dbReference type="Pfam" id="PF04655">
    <property type="entry name" value="APH_6_hur"/>
    <property type="match status" value="1"/>
</dbReference>
<dbReference type="Gene3D" id="3.90.1200.10">
    <property type="match status" value="1"/>
</dbReference>
<organism evidence="1 2">
    <name type="scientific">Leifsonia tongyongensis</name>
    <dbReference type="NCBI Taxonomy" id="1268043"/>
    <lineage>
        <taxon>Bacteria</taxon>
        <taxon>Bacillati</taxon>
        <taxon>Actinomycetota</taxon>
        <taxon>Actinomycetes</taxon>
        <taxon>Micrococcales</taxon>
        <taxon>Microbacteriaceae</taxon>
        <taxon>Leifsonia</taxon>
    </lineage>
</organism>
<comment type="caution">
    <text evidence="1">The sequence shown here is derived from an EMBL/GenBank/DDBJ whole genome shotgun (WGS) entry which is preliminary data.</text>
</comment>
<gene>
    <name evidence="1" type="ORF">G3T36_19025</name>
</gene>
<evidence type="ECO:0000313" key="2">
    <source>
        <dbReference type="Proteomes" id="UP000474967"/>
    </source>
</evidence>
<keyword evidence="1" id="KW-0808">Transferase</keyword>
<dbReference type="EMBL" id="JAAGWY010000005">
    <property type="protein sequence ID" value="NEN07955.1"/>
    <property type="molecule type" value="Genomic_DNA"/>
</dbReference>
<dbReference type="InterPro" id="IPR006748">
    <property type="entry name" value="NH2Glyco/OHUrea_AB-resist_kin"/>
</dbReference>